<evidence type="ECO:0000259" key="16">
    <source>
        <dbReference type="SMART" id="SM00382"/>
    </source>
</evidence>
<evidence type="ECO:0000256" key="4">
    <source>
        <dbReference type="ARBA" id="ARBA00010550"/>
    </source>
</evidence>
<dbReference type="GO" id="GO:0016887">
    <property type="term" value="F:ATP hydrolysis activity"/>
    <property type="evidence" value="ECO:0007669"/>
    <property type="project" value="InterPro"/>
</dbReference>
<keyword evidence="14" id="KW-0472">Membrane</keyword>
<dbReference type="GO" id="GO:0010304">
    <property type="term" value="P:PSII associated light-harvesting complex II catabolic process"/>
    <property type="evidence" value="ECO:0007669"/>
    <property type="project" value="UniProtKB-ARBA"/>
</dbReference>
<sequence length="686" mass="72465">MKTSLAVTTVLLGSTHGFSPVALPRNVKTNSHVRVSMAASDNESLRSKAAAFSAALAIGLTPLAASAATPVNVPYSNLLGEIKSGEVERLVFASDEKSVLVTTSEGVQQVSSVLPSVQEKLIDLLVSADVPFTVQPLPEPSALDAIFSTVARLAFPLFLLFLFLAPRLGGGAAGPMGGMGGGMFDIGKSKSKIEMEPDTGVTFADVAGCEGSKLELVEIVDFLKKPEKFAAVGAKAPRGVIMEGPPGTGKTLLAKAVAGEAGVPFISASGSEFVEMFVGVGASRIRDLFGQAKKSAPCIIFIDEIDAIGKSRSGGAGGTNGGGNDEREQTLNQILTEMDGFEGSTGVVVVAATNRADVLDAALLRPGRFDRRVPVDLPDKTGRFEILKVHARSKPLDASVDLEKVAARTTGFSGASLANLLNEAAIVAARRERTDISISEVEFALDRLTVGMEKRTGMANIKRQELVAYHEAGHAIMGAVTPGFDAVGKVTIIPRSNGAGGFTLFVPSEELQDSGMYSRRYLEAQLAVALGGRIAEQLVYGDSDITTGASGDFQRVAQVARMMVTQWGFAIDELGATAWEGPNGNGMGQPRMASASTEKKIDEQVEIIVRRAYDRCFKCLSDNRNLLEEMKNTLILEETIDYLGVMKLIKEYGVNIDESILEIPPALQDMADAMGIDASDIEAVTA</sequence>
<keyword evidence="10" id="KW-0862">Zinc</keyword>
<dbReference type="SUPFAM" id="SSF140990">
    <property type="entry name" value="FtsH protease domain-like"/>
    <property type="match status" value="1"/>
</dbReference>
<comment type="similarity">
    <text evidence="15">Belongs to the AAA ATPase family.</text>
</comment>
<dbReference type="InterPro" id="IPR037219">
    <property type="entry name" value="Peptidase_M41-like"/>
</dbReference>
<dbReference type="SMART" id="SM00382">
    <property type="entry name" value="AAA"/>
    <property type="match status" value="1"/>
</dbReference>
<dbReference type="Pfam" id="PF01434">
    <property type="entry name" value="Peptidase_M41"/>
    <property type="match status" value="1"/>
</dbReference>
<keyword evidence="12" id="KW-1133">Transmembrane helix</keyword>
<dbReference type="GO" id="GO:0009535">
    <property type="term" value="C:chloroplast thylakoid membrane"/>
    <property type="evidence" value="ECO:0007669"/>
    <property type="project" value="TreeGrafter"/>
</dbReference>
<dbReference type="Gene3D" id="1.10.8.60">
    <property type="match status" value="1"/>
</dbReference>
<evidence type="ECO:0000256" key="15">
    <source>
        <dbReference type="RuleBase" id="RU003651"/>
    </source>
</evidence>
<evidence type="ECO:0000256" key="1">
    <source>
        <dbReference type="ARBA" id="ARBA00001947"/>
    </source>
</evidence>
<evidence type="ECO:0000256" key="14">
    <source>
        <dbReference type="ARBA" id="ARBA00023136"/>
    </source>
</evidence>
<dbReference type="EMBL" id="HBGS01031740">
    <property type="protein sequence ID" value="CAD9431955.1"/>
    <property type="molecule type" value="Transcribed_RNA"/>
</dbReference>
<dbReference type="CDD" id="cd19501">
    <property type="entry name" value="RecA-like_FtsH"/>
    <property type="match status" value="1"/>
</dbReference>
<dbReference type="PANTHER" id="PTHR23076">
    <property type="entry name" value="METALLOPROTEASE M41 FTSH"/>
    <property type="match status" value="1"/>
</dbReference>
<dbReference type="InterPro" id="IPR027417">
    <property type="entry name" value="P-loop_NTPase"/>
</dbReference>
<dbReference type="Pfam" id="PF17862">
    <property type="entry name" value="AAA_lid_3"/>
    <property type="match status" value="1"/>
</dbReference>
<dbReference type="Gene3D" id="3.40.50.300">
    <property type="entry name" value="P-loop containing nucleotide triphosphate hydrolases"/>
    <property type="match status" value="1"/>
</dbReference>
<keyword evidence="11 15" id="KW-0067">ATP-binding</keyword>
<evidence type="ECO:0000256" key="9">
    <source>
        <dbReference type="ARBA" id="ARBA00022801"/>
    </source>
</evidence>
<dbReference type="GO" id="GO:0006508">
    <property type="term" value="P:proteolysis"/>
    <property type="evidence" value="ECO:0007669"/>
    <property type="project" value="UniProtKB-KW"/>
</dbReference>
<evidence type="ECO:0000256" key="5">
    <source>
        <dbReference type="ARBA" id="ARBA00022670"/>
    </source>
</evidence>
<keyword evidence="6" id="KW-0812">Transmembrane</keyword>
<dbReference type="InterPro" id="IPR005936">
    <property type="entry name" value="FtsH"/>
</dbReference>
<comment type="cofactor">
    <cofactor evidence="1">
        <name>Zn(2+)</name>
        <dbReference type="ChEBI" id="CHEBI:29105"/>
    </cofactor>
</comment>
<keyword evidence="8 15" id="KW-0547">Nucleotide-binding</keyword>
<evidence type="ECO:0000256" key="8">
    <source>
        <dbReference type="ARBA" id="ARBA00022741"/>
    </source>
</evidence>
<dbReference type="Pfam" id="PF06480">
    <property type="entry name" value="FtsH_ext"/>
    <property type="match status" value="1"/>
</dbReference>
<dbReference type="GO" id="GO:0005524">
    <property type="term" value="F:ATP binding"/>
    <property type="evidence" value="ECO:0007669"/>
    <property type="project" value="UniProtKB-KW"/>
</dbReference>
<reference evidence="17" key="1">
    <citation type="submission" date="2021-01" db="EMBL/GenBank/DDBJ databases">
        <authorList>
            <person name="Corre E."/>
            <person name="Pelletier E."/>
            <person name="Niang G."/>
            <person name="Scheremetjew M."/>
            <person name="Finn R."/>
            <person name="Kale V."/>
            <person name="Holt S."/>
            <person name="Cochrane G."/>
            <person name="Meng A."/>
            <person name="Brown T."/>
            <person name="Cohen L."/>
        </authorList>
    </citation>
    <scope>NUCLEOTIDE SEQUENCE</scope>
    <source>
        <strain evidence="17">CCMP1381</strain>
    </source>
</reference>
<comment type="similarity">
    <text evidence="3">In the C-terminal section; belongs to the peptidase M41 family.</text>
</comment>
<comment type="subcellular location">
    <subcellularLocation>
        <location evidence="2">Membrane</location>
    </subcellularLocation>
</comment>
<dbReference type="InterPro" id="IPR041569">
    <property type="entry name" value="AAA_lid_3"/>
</dbReference>
<evidence type="ECO:0000256" key="12">
    <source>
        <dbReference type="ARBA" id="ARBA00022989"/>
    </source>
</evidence>
<dbReference type="InterPro" id="IPR003960">
    <property type="entry name" value="ATPase_AAA_CS"/>
</dbReference>
<keyword evidence="7" id="KW-0479">Metal-binding</keyword>
<evidence type="ECO:0000256" key="3">
    <source>
        <dbReference type="ARBA" id="ARBA00010044"/>
    </source>
</evidence>
<dbReference type="HAMAP" id="MF_01458">
    <property type="entry name" value="FtsH"/>
    <property type="match status" value="1"/>
</dbReference>
<dbReference type="FunFam" id="1.20.58.760:FF:000001">
    <property type="entry name" value="ATP-dependent zinc metalloprotease FtsH"/>
    <property type="match status" value="1"/>
</dbReference>
<evidence type="ECO:0000256" key="6">
    <source>
        <dbReference type="ARBA" id="ARBA00022692"/>
    </source>
</evidence>
<protein>
    <recommendedName>
        <fullName evidence="16">AAA+ ATPase domain-containing protein</fullName>
    </recommendedName>
</protein>
<name>A0A7S2CQ69_9STRA</name>
<dbReference type="PROSITE" id="PS00674">
    <property type="entry name" value="AAA"/>
    <property type="match status" value="1"/>
</dbReference>
<evidence type="ECO:0000256" key="7">
    <source>
        <dbReference type="ARBA" id="ARBA00022723"/>
    </source>
</evidence>
<keyword evidence="9" id="KW-0378">Hydrolase</keyword>
<dbReference type="InterPro" id="IPR000642">
    <property type="entry name" value="Peptidase_M41"/>
</dbReference>
<dbReference type="Gene3D" id="1.20.58.760">
    <property type="entry name" value="Peptidase M41"/>
    <property type="match status" value="1"/>
</dbReference>
<dbReference type="FunFam" id="1.10.8.60:FF:000001">
    <property type="entry name" value="ATP-dependent zinc metalloprotease FtsH"/>
    <property type="match status" value="1"/>
</dbReference>
<dbReference type="PANTHER" id="PTHR23076:SF113">
    <property type="entry name" value="ATP-DEPENDENT ZINC METALLOPROTEASE FTSH 1, CHLOROPLASTIC-RELATED"/>
    <property type="match status" value="1"/>
</dbReference>
<evidence type="ECO:0000256" key="10">
    <source>
        <dbReference type="ARBA" id="ARBA00022833"/>
    </source>
</evidence>
<dbReference type="InterPro" id="IPR011546">
    <property type="entry name" value="Pept_M41_FtsH_extracell"/>
</dbReference>
<evidence type="ECO:0000256" key="13">
    <source>
        <dbReference type="ARBA" id="ARBA00023049"/>
    </source>
</evidence>
<dbReference type="FunFam" id="3.40.50.300:FF:000001">
    <property type="entry name" value="ATP-dependent zinc metalloprotease FtsH"/>
    <property type="match status" value="1"/>
</dbReference>
<dbReference type="InterPro" id="IPR003593">
    <property type="entry name" value="AAA+_ATPase"/>
</dbReference>
<comment type="similarity">
    <text evidence="4">In the N-terminal section; belongs to the AAA ATPase family.</text>
</comment>
<dbReference type="GO" id="GO:0004176">
    <property type="term" value="F:ATP-dependent peptidase activity"/>
    <property type="evidence" value="ECO:0007669"/>
    <property type="project" value="InterPro"/>
</dbReference>
<dbReference type="GO" id="GO:0008270">
    <property type="term" value="F:zinc ion binding"/>
    <property type="evidence" value="ECO:0007669"/>
    <property type="project" value="InterPro"/>
</dbReference>
<organism evidence="17">
    <name type="scientific">Octactis speculum</name>
    <dbReference type="NCBI Taxonomy" id="3111310"/>
    <lineage>
        <taxon>Eukaryota</taxon>
        <taxon>Sar</taxon>
        <taxon>Stramenopiles</taxon>
        <taxon>Ochrophyta</taxon>
        <taxon>Dictyochophyceae</taxon>
        <taxon>Dictyochales</taxon>
        <taxon>Dictyochaceae</taxon>
        <taxon>Octactis</taxon>
    </lineage>
</organism>
<dbReference type="NCBIfam" id="TIGR01241">
    <property type="entry name" value="FtsH_fam"/>
    <property type="match status" value="1"/>
</dbReference>
<feature type="domain" description="AAA+ ATPase" evidence="16">
    <location>
        <begin position="236"/>
        <end position="379"/>
    </location>
</feature>
<accession>A0A7S2CQ69</accession>
<dbReference type="AlphaFoldDB" id="A0A7S2CQ69"/>
<dbReference type="GO" id="GO:0004222">
    <property type="term" value="F:metalloendopeptidase activity"/>
    <property type="evidence" value="ECO:0007669"/>
    <property type="project" value="InterPro"/>
</dbReference>
<keyword evidence="5" id="KW-0645">Protease</keyword>
<proteinExistence type="inferred from homology"/>
<dbReference type="Gene3D" id="3.30.720.210">
    <property type="match status" value="1"/>
</dbReference>
<dbReference type="Pfam" id="PF00004">
    <property type="entry name" value="AAA"/>
    <property type="match status" value="1"/>
</dbReference>
<gene>
    <name evidence="17" type="ORF">DSPE1174_LOCUS16256</name>
</gene>
<evidence type="ECO:0000256" key="2">
    <source>
        <dbReference type="ARBA" id="ARBA00004370"/>
    </source>
</evidence>
<dbReference type="InterPro" id="IPR003959">
    <property type="entry name" value="ATPase_AAA_core"/>
</dbReference>
<keyword evidence="13" id="KW-0482">Metalloprotease</keyword>
<dbReference type="SUPFAM" id="SSF52540">
    <property type="entry name" value="P-loop containing nucleoside triphosphate hydrolases"/>
    <property type="match status" value="1"/>
</dbReference>
<evidence type="ECO:0000256" key="11">
    <source>
        <dbReference type="ARBA" id="ARBA00022840"/>
    </source>
</evidence>
<evidence type="ECO:0000313" key="17">
    <source>
        <dbReference type="EMBL" id="CAD9431955.1"/>
    </source>
</evidence>